<sequence>MDENDDFSVPTSPPSLKQKLSLCFSCCFPHYRPPPPPPSSSDENPALIWVNNEEPSNLPKLKDKVLNILNFVGTGSNRHKRHASTEFRYDPMSYSLNFEDGFDDDNEEISPLRNFSSRLPPSPPVKSMPVREVAAASASSHLLFTCPNQGRSRKFY</sequence>
<reference evidence="1 2" key="1">
    <citation type="submission" date="2024-02" db="EMBL/GenBank/DDBJ databases">
        <title>de novo genome assembly of Solanum bulbocastanum strain 11H21.</title>
        <authorList>
            <person name="Hosaka A.J."/>
        </authorList>
    </citation>
    <scope>NUCLEOTIDE SEQUENCE [LARGE SCALE GENOMIC DNA]</scope>
    <source>
        <tissue evidence="1">Young leaves</tissue>
    </source>
</reference>
<dbReference type="AlphaFoldDB" id="A0AAN8SXQ5"/>
<organism evidence="1 2">
    <name type="scientific">Solanum bulbocastanum</name>
    <name type="common">Wild potato</name>
    <dbReference type="NCBI Taxonomy" id="147425"/>
    <lineage>
        <taxon>Eukaryota</taxon>
        <taxon>Viridiplantae</taxon>
        <taxon>Streptophyta</taxon>
        <taxon>Embryophyta</taxon>
        <taxon>Tracheophyta</taxon>
        <taxon>Spermatophyta</taxon>
        <taxon>Magnoliopsida</taxon>
        <taxon>eudicotyledons</taxon>
        <taxon>Gunneridae</taxon>
        <taxon>Pentapetalae</taxon>
        <taxon>asterids</taxon>
        <taxon>lamiids</taxon>
        <taxon>Solanales</taxon>
        <taxon>Solanaceae</taxon>
        <taxon>Solanoideae</taxon>
        <taxon>Solaneae</taxon>
        <taxon>Solanum</taxon>
    </lineage>
</organism>
<dbReference type="EMBL" id="JBANQN010000012">
    <property type="protein sequence ID" value="KAK6774617.1"/>
    <property type="molecule type" value="Genomic_DNA"/>
</dbReference>
<proteinExistence type="predicted"/>
<evidence type="ECO:0000313" key="2">
    <source>
        <dbReference type="Proteomes" id="UP001371456"/>
    </source>
</evidence>
<accession>A0AAN8SXQ5</accession>
<comment type="caution">
    <text evidence="1">The sequence shown here is derived from an EMBL/GenBank/DDBJ whole genome shotgun (WGS) entry which is preliminary data.</text>
</comment>
<dbReference type="PANTHER" id="PTHR33168">
    <property type="entry name" value="STRESS INDUCED PROTEIN-RELATED"/>
    <property type="match status" value="1"/>
</dbReference>
<gene>
    <name evidence="1" type="ORF">RDI58_029856</name>
</gene>
<evidence type="ECO:0000313" key="1">
    <source>
        <dbReference type="EMBL" id="KAK6774617.1"/>
    </source>
</evidence>
<protein>
    <submittedName>
        <fullName evidence="1">Uncharacterized protein</fullName>
    </submittedName>
</protein>
<keyword evidence="2" id="KW-1185">Reference proteome</keyword>
<name>A0AAN8SXQ5_SOLBU</name>
<dbReference type="Proteomes" id="UP001371456">
    <property type="component" value="Unassembled WGS sequence"/>
</dbReference>